<dbReference type="AlphaFoldDB" id="A0A2A2G8C3"/>
<keyword evidence="1" id="KW-1133">Transmembrane helix</keyword>
<protein>
    <submittedName>
        <fullName evidence="2">Uncharacterized protein</fullName>
    </submittedName>
</protein>
<gene>
    <name evidence="2" type="ORF">CK503_13065</name>
</gene>
<keyword evidence="3" id="KW-1185">Reference proteome</keyword>
<accession>A0A2A2G8C3</accession>
<dbReference type="EMBL" id="NSKE01000010">
    <property type="protein sequence ID" value="PAU93095.1"/>
    <property type="molecule type" value="Genomic_DNA"/>
</dbReference>
<keyword evidence="1" id="KW-0472">Membrane</keyword>
<sequence length="83" mass="9580">MASDFTEAIFILQPLSRMRYKIRINTYMDIDQKTNLISIIILLVCTLIAIGIYMYSGNIVVAIFIAPPIIHWILKKRANTEHL</sequence>
<feature type="transmembrane region" description="Helical" evidence="1">
    <location>
        <begin position="59"/>
        <end position="74"/>
    </location>
</feature>
<keyword evidence="1" id="KW-0812">Transmembrane</keyword>
<evidence type="ECO:0000313" key="3">
    <source>
        <dbReference type="Proteomes" id="UP000218831"/>
    </source>
</evidence>
<proteinExistence type="predicted"/>
<comment type="caution">
    <text evidence="2">The sequence shown here is derived from an EMBL/GenBank/DDBJ whole genome shotgun (WGS) entry which is preliminary data.</text>
</comment>
<name>A0A2A2G8C3_9BACT</name>
<reference evidence="2 3" key="1">
    <citation type="submission" date="2017-08" db="EMBL/GenBank/DDBJ databases">
        <title>Aliifodinibius alkalisoli sp. nov., isolated from saline alkaline soil.</title>
        <authorList>
            <person name="Liu D."/>
            <person name="Zhang G."/>
        </authorList>
    </citation>
    <scope>NUCLEOTIDE SEQUENCE [LARGE SCALE GENOMIC DNA]</scope>
    <source>
        <strain evidence="2 3">WN023</strain>
    </source>
</reference>
<dbReference type="Proteomes" id="UP000218831">
    <property type="component" value="Unassembled WGS sequence"/>
</dbReference>
<dbReference type="RefSeq" id="WP_095607277.1">
    <property type="nucleotide sequence ID" value="NZ_NSKE01000010.1"/>
</dbReference>
<evidence type="ECO:0000256" key="1">
    <source>
        <dbReference type="SAM" id="Phobius"/>
    </source>
</evidence>
<evidence type="ECO:0000313" key="2">
    <source>
        <dbReference type="EMBL" id="PAU93095.1"/>
    </source>
</evidence>
<organism evidence="2 3">
    <name type="scientific">Fodinibius salipaludis</name>
    <dbReference type="NCBI Taxonomy" id="2032627"/>
    <lineage>
        <taxon>Bacteria</taxon>
        <taxon>Pseudomonadati</taxon>
        <taxon>Balneolota</taxon>
        <taxon>Balneolia</taxon>
        <taxon>Balneolales</taxon>
        <taxon>Balneolaceae</taxon>
        <taxon>Fodinibius</taxon>
    </lineage>
</organism>
<feature type="transmembrane region" description="Helical" evidence="1">
    <location>
        <begin position="36"/>
        <end position="53"/>
    </location>
</feature>